<dbReference type="Pfam" id="PF13006">
    <property type="entry name" value="Nterm_IS4"/>
    <property type="match status" value="1"/>
</dbReference>
<dbReference type="GO" id="GO:0003677">
    <property type="term" value="F:DNA binding"/>
    <property type="evidence" value="ECO:0007669"/>
    <property type="project" value="InterPro"/>
</dbReference>
<accession>A0A243Q9R2</accession>
<evidence type="ECO:0000313" key="4">
    <source>
        <dbReference type="Proteomes" id="UP000194761"/>
    </source>
</evidence>
<gene>
    <name evidence="3" type="ORF">CA984_43245</name>
</gene>
<dbReference type="AlphaFoldDB" id="A0A243Q9R2"/>
<dbReference type="InterPro" id="IPR002559">
    <property type="entry name" value="Transposase_11"/>
</dbReference>
<feature type="domain" description="Transposase IS4 N-terminal" evidence="2">
    <location>
        <begin position="30"/>
        <end position="125"/>
    </location>
</feature>
<protein>
    <submittedName>
        <fullName evidence="3">Uncharacterized protein</fullName>
    </submittedName>
</protein>
<dbReference type="EMBL" id="NGFP01000441">
    <property type="protein sequence ID" value="OUC78048.1"/>
    <property type="molecule type" value="Genomic_DNA"/>
</dbReference>
<evidence type="ECO:0000259" key="2">
    <source>
        <dbReference type="Pfam" id="PF13006"/>
    </source>
</evidence>
<dbReference type="GO" id="GO:0004803">
    <property type="term" value="F:transposase activity"/>
    <property type="evidence" value="ECO:0007669"/>
    <property type="project" value="InterPro"/>
</dbReference>
<dbReference type="GO" id="GO:0006313">
    <property type="term" value="P:DNA transposition"/>
    <property type="evidence" value="ECO:0007669"/>
    <property type="project" value="InterPro"/>
</dbReference>
<evidence type="ECO:0000259" key="1">
    <source>
        <dbReference type="Pfam" id="PF01609"/>
    </source>
</evidence>
<name>A0A243Q9R2_9ACTN</name>
<evidence type="ECO:0000313" key="3">
    <source>
        <dbReference type="EMBL" id="OUC78048.1"/>
    </source>
</evidence>
<dbReference type="Proteomes" id="UP000194761">
    <property type="component" value="Unassembled WGS sequence"/>
</dbReference>
<reference evidence="3 4" key="1">
    <citation type="submission" date="2017-05" db="EMBL/GenBank/DDBJ databases">
        <title>Biotechnological potential of actinobacteria isolated from South African environments.</title>
        <authorList>
            <person name="Le Roes-Hill M."/>
            <person name="Prins A."/>
            <person name="Durrell K.A."/>
        </authorList>
    </citation>
    <scope>NUCLEOTIDE SEQUENCE [LARGE SCALE GENOMIC DNA]</scope>
    <source>
        <strain evidence="3">M26</strain>
    </source>
</reference>
<dbReference type="Pfam" id="PF01609">
    <property type="entry name" value="DDE_Tnp_1"/>
    <property type="match status" value="1"/>
</dbReference>
<organism evidence="3 4">
    <name type="scientific">Streptosporangium minutum</name>
    <dbReference type="NCBI Taxonomy" id="569862"/>
    <lineage>
        <taxon>Bacteria</taxon>
        <taxon>Bacillati</taxon>
        <taxon>Actinomycetota</taxon>
        <taxon>Actinomycetes</taxon>
        <taxon>Streptosporangiales</taxon>
        <taxon>Streptosporangiaceae</taxon>
        <taxon>Streptosporangium</taxon>
    </lineage>
</organism>
<dbReference type="InterPro" id="IPR024473">
    <property type="entry name" value="Transposases_IS4_N"/>
</dbReference>
<comment type="caution">
    <text evidence="3">The sequence shown here is derived from an EMBL/GenBank/DDBJ whole genome shotgun (WGS) entry which is preliminary data.</text>
</comment>
<proteinExistence type="predicted"/>
<keyword evidence="4" id="KW-1185">Reference proteome</keyword>
<sequence length="371" mass="40709">MLTTSYAFFSGKVTHVKTPSDNGRLADQLSIGFLTSVFPVSLLDEVVGVSGCAERRRRALPARLTIYYVLALRLFSDKNYDQVMRLLLNGLAWRSRWVYTWEPPSASAISRARARLGAEPLRVLFYRVTGPVAEPRTSRSWLAGLRPVTMDGTTLAVPETRDNSAFGYPDGAARFPRVRVVAVAENGTHALIDATFGSSAVEEHILARRLLRCLESDMLLLARSGPWGLELWRQAVETGTHLLWGVTGADALPVGRSFEDGSYLSRPAGLGGAPLRVIPLPGAEWLITTLVDPRQASASELAARYAERWVMDSALAWLHSGRRAPAITLRSRSPEMVAQEIWALLCVYQAMRELTCQATSHAGASCTCARV</sequence>
<feature type="domain" description="Transposase IS4-like" evidence="1">
    <location>
        <begin position="149"/>
        <end position="348"/>
    </location>
</feature>